<keyword evidence="6 8" id="KW-0472">Membrane</keyword>
<proteinExistence type="inferred from homology"/>
<evidence type="ECO:0000256" key="5">
    <source>
        <dbReference type="ARBA" id="ARBA00022989"/>
    </source>
</evidence>
<comment type="function">
    <text evidence="8">Cell division protein that may be involved in stabilizing or promoting the assembly of the division complex.</text>
</comment>
<evidence type="ECO:0000256" key="3">
    <source>
        <dbReference type="ARBA" id="ARBA00022618"/>
    </source>
</evidence>
<keyword evidence="7 8" id="KW-0131">Cell cycle</keyword>
<sequence>MMLKVNVPTLKEPRPKKKSSRKIMVILILLFIAILCVLFFRSSLSKISDITFQGNVFATETEMLSASGLEVGAPFFGTSSDKVETRLAKLPSIEEATVKKSFPGSITITIKEYPLAAYQLTSDGSLRGFLANGTMITLKNGTMPMEKPILTGWSSDDPNLGKLCTVLAQIPDSLTSDISEITPSPTLSYPDRIKIYTRSHFEVISAISLLPAKVEYMNTILEAQDPGTLTMLEADSYIPFNQDEGKENDENDTTHP</sequence>
<dbReference type="Gene3D" id="3.40.50.10960">
    <property type="match status" value="1"/>
</dbReference>
<evidence type="ECO:0000256" key="8">
    <source>
        <dbReference type="HAMAP-Rule" id="MF_00912"/>
    </source>
</evidence>
<accession>A0ABQ1VN42</accession>
<comment type="similarity">
    <text evidence="8">Belongs to the FtsQ/DivIB family. DivIB subfamily.</text>
</comment>
<name>A0ABQ1VN42_9BACL</name>
<dbReference type="Proteomes" id="UP000608420">
    <property type="component" value="Unassembled WGS sequence"/>
</dbReference>
<dbReference type="Gene3D" id="3.10.20.310">
    <property type="entry name" value="membrane protein fhac"/>
    <property type="match status" value="1"/>
</dbReference>
<keyword evidence="4 8" id="KW-0812">Transmembrane</keyword>
<evidence type="ECO:0000256" key="1">
    <source>
        <dbReference type="ARBA" id="ARBA00004370"/>
    </source>
</evidence>
<comment type="subcellular location">
    <subcellularLocation>
        <location evidence="8">Cell membrane</location>
        <topology evidence="8">Single-pass type II membrane protein</topology>
    </subcellularLocation>
    <subcellularLocation>
        <location evidence="1">Membrane</location>
    </subcellularLocation>
    <text evidence="8">Localizes to the division septum.</text>
</comment>
<dbReference type="EMBL" id="BMIW01000001">
    <property type="protein sequence ID" value="GGF82746.1"/>
    <property type="molecule type" value="Genomic_DNA"/>
</dbReference>
<dbReference type="PANTHER" id="PTHR37820">
    <property type="entry name" value="CELL DIVISION PROTEIN DIVIB"/>
    <property type="match status" value="1"/>
</dbReference>
<comment type="caution">
    <text evidence="10">The sequence shown here is derived from an EMBL/GenBank/DDBJ whole genome shotgun (WGS) entry which is preliminary data.</text>
</comment>
<organism evidence="10 11">
    <name type="scientific">Paenibacillus aceti</name>
    <dbReference type="NCBI Taxonomy" id="1820010"/>
    <lineage>
        <taxon>Bacteria</taxon>
        <taxon>Bacillati</taxon>
        <taxon>Bacillota</taxon>
        <taxon>Bacilli</taxon>
        <taxon>Bacillales</taxon>
        <taxon>Paenibacillaceae</taxon>
        <taxon>Paenibacillus</taxon>
    </lineage>
</organism>
<evidence type="ECO:0000313" key="11">
    <source>
        <dbReference type="Proteomes" id="UP000608420"/>
    </source>
</evidence>
<protein>
    <recommendedName>
        <fullName evidence="8">Cell division protein DivIB</fullName>
    </recommendedName>
</protein>
<evidence type="ECO:0000259" key="9">
    <source>
        <dbReference type="PROSITE" id="PS51779"/>
    </source>
</evidence>
<keyword evidence="3 8" id="KW-0132">Cell division</keyword>
<dbReference type="HAMAP" id="MF_00912">
    <property type="entry name" value="DivIB"/>
    <property type="match status" value="1"/>
</dbReference>
<dbReference type="InterPro" id="IPR034746">
    <property type="entry name" value="POTRA"/>
</dbReference>
<dbReference type="PANTHER" id="PTHR37820:SF1">
    <property type="entry name" value="CELL DIVISION PROTEIN FTSQ"/>
    <property type="match status" value="1"/>
</dbReference>
<dbReference type="PROSITE" id="PS51779">
    <property type="entry name" value="POTRA"/>
    <property type="match status" value="1"/>
</dbReference>
<feature type="domain" description="POTRA" evidence="9">
    <location>
        <begin position="45"/>
        <end position="113"/>
    </location>
</feature>
<reference evidence="11" key="1">
    <citation type="journal article" date="2019" name="Int. J. Syst. Evol. Microbiol.">
        <title>The Global Catalogue of Microorganisms (GCM) 10K type strain sequencing project: providing services to taxonomists for standard genome sequencing and annotation.</title>
        <authorList>
            <consortium name="The Broad Institute Genomics Platform"/>
            <consortium name="The Broad Institute Genome Sequencing Center for Infectious Disease"/>
            <person name="Wu L."/>
            <person name="Ma J."/>
        </authorList>
    </citation>
    <scope>NUCLEOTIDE SEQUENCE [LARGE SCALE GENOMIC DNA]</scope>
    <source>
        <strain evidence="11">CGMCC 1.15420</strain>
    </source>
</reference>
<dbReference type="Pfam" id="PF08478">
    <property type="entry name" value="POTRA_1"/>
    <property type="match status" value="1"/>
</dbReference>
<evidence type="ECO:0000256" key="2">
    <source>
        <dbReference type="ARBA" id="ARBA00022475"/>
    </source>
</evidence>
<evidence type="ECO:0000256" key="7">
    <source>
        <dbReference type="ARBA" id="ARBA00023306"/>
    </source>
</evidence>
<dbReference type="InterPro" id="IPR050487">
    <property type="entry name" value="FtsQ_DivIB"/>
</dbReference>
<keyword evidence="2 8" id="KW-1003">Cell membrane</keyword>
<keyword evidence="11" id="KW-1185">Reference proteome</keyword>
<keyword evidence="5 8" id="KW-1133">Transmembrane helix</keyword>
<dbReference type="InterPro" id="IPR013685">
    <property type="entry name" value="POTRA_FtsQ_type"/>
</dbReference>
<dbReference type="InterPro" id="IPR026580">
    <property type="entry name" value="DivIB"/>
</dbReference>
<gene>
    <name evidence="8" type="primary">divIB</name>
    <name evidence="10" type="ORF">GCM10010913_00190</name>
</gene>
<evidence type="ECO:0000256" key="6">
    <source>
        <dbReference type="ARBA" id="ARBA00023136"/>
    </source>
</evidence>
<evidence type="ECO:0000256" key="4">
    <source>
        <dbReference type="ARBA" id="ARBA00022692"/>
    </source>
</evidence>
<evidence type="ECO:0000313" key="10">
    <source>
        <dbReference type="EMBL" id="GGF82746.1"/>
    </source>
</evidence>